<keyword evidence="2 4" id="KW-0521">NADP</keyword>
<keyword evidence="4" id="KW-0963">Cytoplasm</keyword>
<comment type="function">
    <text evidence="4">Catalyzes the reduction of 1-pyrroline-5-carboxylate (PCA) to L-proline.</text>
</comment>
<comment type="pathway">
    <text evidence="4">Amino-acid biosynthesis; L-proline biosynthesis; L-proline from L-glutamate 5-semialdehyde: step 1/1.</text>
</comment>
<keyword evidence="4" id="KW-0641">Proline biosynthesis</keyword>
<dbReference type="SUPFAM" id="SSF51735">
    <property type="entry name" value="NAD(P)-binding Rossmann-fold domains"/>
    <property type="match status" value="1"/>
</dbReference>
<feature type="binding site" evidence="6">
    <location>
        <position position="57"/>
    </location>
    <ligand>
        <name>NADPH</name>
        <dbReference type="ChEBI" id="CHEBI:57783"/>
    </ligand>
</feature>
<dbReference type="AlphaFoldDB" id="A0A1R3WTP2"/>
<dbReference type="GO" id="GO:0055129">
    <property type="term" value="P:L-proline biosynthetic process"/>
    <property type="evidence" value="ECO:0007669"/>
    <property type="project" value="UniProtKB-UniRule"/>
</dbReference>
<dbReference type="EC" id="1.5.1.2" evidence="4 5"/>
<evidence type="ECO:0000259" key="8">
    <source>
        <dbReference type="Pfam" id="PF14748"/>
    </source>
</evidence>
<dbReference type="Proteomes" id="UP000192455">
    <property type="component" value="Unassembled WGS sequence"/>
</dbReference>
<dbReference type="Gene3D" id="1.10.3730.10">
    <property type="entry name" value="ProC C-terminal domain-like"/>
    <property type="match status" value="1"/>
</dbReference>
<dbReference type="Gene3D" id="3.40.50.720">
    <property type="entry name" value="NAD(P)-binding Rossmann-like Domain"/>
    <property type="match status" value="1"/>
</dbReference>
<organism evidence="9 10">
    <name type="scientific">Pontibaca methylaminivorans</name>
    <dbReference type="NCBI Taxonomy" id="515897"/>
    <lineage>
        <taxon>Bacteria</taxon>
        <taxon>Pseudomonadati</taxon>
        <taxon>Pseudomonadota</taxon>
        <taxon>Alphaproteobacteria</taxon>
        <taxon>Rhodobacterales</taxon>
        <taxon>Roseobacteraceae</taxon>
        <taxon>Pontibaca</taxon>
    </lineage>
</organism>
<dbReference type="InterPro" id="IPR028939">
    <property type="entry name" value="P5C_Rdtase_cat_N"/>
</dbReference>
<feature type="domain" description="Pyrroline-5-carboxylate reductase dimerisation" evidence="8">
    <location>
        <begin position="167"/>
        <end position="273"/>
    </location>
</feature>
<dbReference type="UniPathway" id="UPA00098">
    <property type="reaction ID" value="UER00361"/>
</dbReference>
<name>A0A1R3WTP2_9RHOB</name>
<evidence type="ECO:0000313" key="10">
    <source>
        <dbReference type="Proteomes" id="UP000192455"/>
    </source>
</evidence>
<dbReference type="InterPro" id="IPR008927">
    <property type="entry name" value="6-PGluconate_DH-like_C_sf"/>
</dbReference>
<dbReference type="HAMAP" id="MF_01925">
    <property type="entry name" value="P5C_reductase"/>
    <property type="match status" value="1"/>
</dbReference>
<feature type="binding site" evidence="6">
    <location>
        <begin position="70"/>
        <end position="73"/>
    </location>
    <ligand>
        <name>NADP(+)</name>
        <dbReference type="ChEBI" id="CHEBI:58349"/>
    </ligand>
</feature>
<dbReference type="GO" id="GO:0005737">
    <property type="term" value="C:cytoplasm"/>
    <property type="evidence" value="ECO:0007669"/>
    <property type="project" value="UniProtKB-SubCell"/>
</dbReference>
<evidence type="ECO:0000256" key="3">
    <source>
        <dbReference type="ARBA" id="ARBA00023002"/>
    </source>
</evidence>
<dbReference type="Pfam" id="PF03807">
    <property type="entry name" value="F420_oxidored"/>
    <property type="match status" value="1"/>
</dbReference>
<dbReference type="PANTHER" id="PTHR11645:SF0">
    <property type="entry name" value="PYRROLINE-5-CARBOXYLATE REDUCTASE 3"/>
    <property type="match status" value="1"/>
</dbReference>
<dbReference type="NCBIfam" id="TIGR00112">
    <property type="entry name" value="proC"/>
    <property type="match status" value="1"/>
</dbReference>
<reference evidence="9 10" key="1">
    <citation type="submission" date="2017-01" db="EMBL/GenBank/DDBJ databases">
        <authorList>
            <person name="Mah S.A."/>
            <person name="Swanson W.J."/>
            <person name="Moy G.W."/>
            <person name="Vacquier V.D."/>
        </authorList>
    </citation>
    <scope>NUCLEOTIDE SEQUENCE [LARGE SCALE GENOMIC DNA]</scope>
    <source>
        <strain evidence="9 10">DSM 21219</strain>
    </source>
</reference>
<evidence type="ECO:0000256" key="4">
    <source>
        <dbReference type="HAMAP-Rule" id="MF_01925"/>
    </source>
</evidence>
<evidence type="ECO:0000259" key="7">
    <source>
        <dbReference type="Pfam" id="PF03807"/>
    </source>
</evidence>
<dbReference type="SUPFAM" id="SSF48179">
    <property type="entry name" value="6-phosphogluconate dehydrogenase C-terminal domain-like"/>
    <property type="match status" value="1"/>
</dbReference>
<gene>
    <name evidence="4" type="primary">proC</name>
    <name evidence="9" type="ORF">SAMN05421849_1544</name>
</gene>
<dbReference type="GO" id="GO:0004735">
    <property type="term" value="F:pyrroline-5-carboxylate reductase activity"/>
    <property type="evidence" value="ECO:0007669"/>
    <property type="project" value="UniProtKB-UniRule"/>
</dbReference>
<feature type="domain" description="Pyrroline-5-carboxylate reductase catalytic N-terminal" evidence="7">
    <location>
        <begin position="14"/>
        <end position="102"/>
    </location>
</feature>
<evidence type="ECO:0000256" key="6">
    <source>
        <dbReference type="PIRSR" id="PIRSR000193-1"/>
    </source>
</evidence>
<dbReference type="InterPro" id="IPR036291">
    <property type="entry name" value="NAD(P)-bd_dom_sf"/>
</dbReference>
<dbReference type="PANTHER" id="PTHR11645">
    <property type="entry name" value="PYRROLINE-5-CARBOXYLATE REDUCTASE"/>
    <property type="match status" value="1"/>
</dbReference>
<dbReference type="FunFam" id="1.10.3730.10:FF:000001">
    <property type="entry name" value="Pyrroline-5-carboxylate reductase"/>
    <property type="match status" value="1"/>
</dbReference>
<dbReference type="EMBL" id="FTPS01000001">
    <property type="protein sequence ID" value="SIT81779.1"/>
    <property type="molecule type" value="Genomic_DNA"/>
</dbReference>
<keyword evidence="10" id="KW-1185">Reference proteome</keyword>
<accession>A0A1R3WTP2</accession>
<dbReference type="PIRSF" id="PIRSF000193">
    <property type="entry name" value="Pyrrol-5-carb_rd"/>
    <property type="match status" value="1"/>
</dbReference>
<comment type="subcellular location">
    <subcellularLocation>
        <location evidence="4">Cytoplasm</location>
    </subcellularLocation>
</comment>
<proteinExistence type="inferred from homology"/>
<dbReference type="InterPro" id="IPR000304">
    <property type="entry name" value="Pyrroline-COOH_reductase"/>
</dbReference>
<dbReference type="InterPro" id="IPR029036">
    <property type="entry name" value="P5CR_dimer"/>
</dbReference>
<comment type="similarity">
    <text evidence="1 4">Belongs to the pyrroline-5-carboxylate reductase family.</text>
</comment>
<dbReference type="Pfam" id="PF14748">
    <property type="entry name" value="P5CR_dimer"/>
    <property type="match status" value="1"/>
</dbReference>
<comment type="catalytic activity">
    <reaction evidence="4">
        <text>L-proline + NADP(+) = (S)-1-pyrroline-5-carboxylate + NADPH + 2 H(+)</text>
        <dbReference type="Rhea" id="RHEA:14109"/>
        <dbReference type="ChEBI" id="CHEBI:15378"/>
        <dbReference type="ChEBI" id="CHEBI:17388"/>
        <dbReference type="ChEBI" id="CHEBI:57783"/>
        <dbReference type="ChEBI" id="CHEBI:58349"/>
        <dbReference type="ChEBI" id="CHEBI:60039"/>
        <dbReference type="EC" id="1.5.1.2"/>
    </reaction>
</comment>
<keyword evidence="4" id="KW-0028">Amino-acid biosynthesis</keyword>
<comment type="catalytic activity">
    <reaction evidence="4">
        <text>L-proline + NAD(+) = (S)-1-pyrroline-5-carboxylate + NADH + 2 H(+)</text>
        <dbReference type="Rhea" id="RHEA:14105"/>
        <dbReference type="ChEBI" id="CHEBI:15378"/>
        <dbReference type="ChEBI" id="CHEBI:17388"/>
        <dbReference type="ChEBI" id="CHEBI:57540"/>
        <dbReference type="ChEBI" id="CHEBI:57945"/>
        <dbReference type="ChEBI" id="CHEBI:60039"/>
        <dbReference type="EC" id="1.5.1.2"/>
    </reaction>
</comment>
<evidence type="ECO:0000256" key="2">
    <source>
        <dbReference type="ARBA" id="ARBA00022857"/>
    </source>
</evidence>
<sequence length="276" mass="27924">MMGMDDIARRGLVLFGCGHMGSAMLKGWLARGLAPQAITVIDHNPSDWLQAQEVRLNGALPEDPAAVVIAVKPQGMFDSLPAIARYGAAEGAGRSLVITVAAGIPLVAYERALGAETPLVRAMPNMPSSIGRGVTAIIGNAATDAAGLGMAEALLAAVGAVVRLEDESQMDAVTAVSGSGPAYVFHLIDTLAAAGEAEGLSRDLALQLALGTVAGAGELAQRADESPAELRAGVASPGGTTEAALRVLMDDEGGLGPVMKRAVAAAARRSRELADG</sequence>
<evidence type="ECO:0000256" key="1">
    <source>
        <dbReference type="ARBA" id="ARBA00005525"/>
    </source>
</evidence>
<keyword evidence="3 4" id="KW-0560">Oxidoreductase</keyword>
<evidence type="ECO:0000256" key="5">
    <source>
        <dbReference type="NCBIfam" id="TIGR00112"/>
    </source>
</evidence>
<evidence type="ECO:0000313" key="9">
    <source>
        <dbReference type="EMBL" id="SIT81779.1"/>
    </source>
</evidence>
<protein>
    <recommendedName>
        <fullName evidence="4 5">Pyrroline-5-carboxylate reductase</fullName>
        <shortName evidence="4">P5C reductase</shortName>
        <shortName evidence="4">P5CR</shortName>
        <ecNumber evidence="4 5">1.5.1.2</ecNumber>
    </recommendedName>
    <alternativeName>
        <fullName evidence="4">PCA reductase</fullName>
    </alternativeName>
</protein>
<dbReference type="STRING" id="515897.SAMN05421849_1544"/>